<dbReference type="GeneID" id="111471569"/>
<organism evidence="1 2">
    <name type="scientific">Cucurbita maxima</name>
    <name type="common">Pumpkin</name>
    <name type="synonym">Winter squash</name>
    <dbReference type="NCBI Taxonomy" id="3661"/>
    <lineage>
        <taxon>Eukaryota</taxon>
        <taxon>Viridiplantae</taxon>
        <taxon>Streptophyta</taxon>
        <taxon>Embryophyta</taxon>
        <taxon>Tracheophyta</taxon>
        <taxon>Spermatophyta</taxon>
        <taxon>Magnoliopsida</taxon>
        <taxon>eudicotyledons</taxon>
        <taxon>Gunneridae</taxon>
        <taxon>Pentapetalae</taxon>
        <taxon>rosids</taxon>
        <taxon>fabids</taxon>
        <taxon>Cucurbitales</taxon>
        <taxon>Cucurbitaceae</taxon>
        <taxon>Cucurbiteae</taxon>
        <taxon>Cucurbita</taxon>
    </lineage>
</organism>
<protein>
    <submittedName>
        <fullName evidence="2">Uncharacterized protein LOC111471569</fullName>
    </submittedName>
</protein>
<proteinExistence type="predicted"/>
<evidence type="ECO:0000313" key="2">
    <source>
        <dbReference type="RefSeq" id="XP_022973071.1"/>
    </source>
</evidence>
<evidence type="ECO:0000313" key="1">
    <source>
        <dbReference type="Proteomes" id="UP000504608"/>
    </source>
</evidence>
<dbReference type="KEGG" id="cmax:111471569"/>
<dbReference type="Proteomes" id="UP000504608">
    <property type="component" value="Unplaced"/>
</dbReference>
<accession>A0A6J1I7P1</accession>
<name>A0A6J1I7P1_CUCMA</name>
<reference evidence="2" key="1">
    <citation type="submission" date="2025-08" db="UniProtKB">
        <authorList>
            <consortium name="RefSeq"/>
        </authorList>
    </citation>
    <scope>IDENTIFICATION</scope>
    <source>
        <tissue evidence="2">Young leaves</tissue>
    </source>
</reference>
<sequence>MAVISVRNSCAHINVDGNANIYGFLSADVNRLEKVVETILDPFKYLVRMDTLLLDSCKISGWTDKEQHYGFYITQELSGFWGAESTICCHHSPFSNYNWEWRLLRRSAPNLQTVLYRDDNGD</sequence>
<dbReference type="RefSeq" id="XP_022973071.1">
    <property type="nucleotide sequence ID" value="XM_023117303.1"/>
</dbReference>
<dbReference type="AlphaFoldDB" id="A0A6J1I7P1"/>
<keyword evidence="1" id="KW-1185">Reference proteome</keyword>
<gene>
    <name evidence="2" type="primary">LOC111471569</name>
</gene>